<feature type="region of interest" description="Disordered" evidence="1">
    <location>
        <begin position="1"/>
        <end position="56"/>
    </location>
</feature>
<comment type="caution">
    <text evidence="2">The sequence shown here is derived from an EMBL/GenBank/DDBJ whole genome shotgun (WGS) entry which is preliminary data.</text>
</comment>
<name>A0AAD6Q8G2_9ROSI</name>
<feature type="compositionally biased region" description="Basic and acidic residues" evidence="1">
    <location>
        <begin position="35"/>
        <end position="45"/>
    </location>
</feature>
<gene>
    <name evidence="2" type="ORF">NC653_025754</name>
</gene>
<protein>
    <submittedName>
        <fullName evidence="2">Uncharacterized protein</fullName>
    </submittedName>
</protein>
<reference evidence="2" key="1">
    <citation type="journal article" date="2023" name="Mol. Ecol. Resour.">
        <title>Chromosome-level genome assembly of a triploid poplar Populus alba 'Berolinensis'.</title>
        <authorList>
            <person name="Chen S."/>
            <person name="Yu Y."/>
            <person name="Wang X."/>
            <person name="Wang S."/>
            <person name="Zhang T."/>
            <person name="Zhou Y."/>
            <person name="He R."/>
            <person name="Meng N."/>
            <person name="Wang Y."/>
            <person name="Liu W."/>
            <person name="Liu Z."/>
            <person name="Liu J."/>
            <person name="Guo Q."/>
            <person name="Huang H."/>
            <person name="Sederoff R.R."/>
            <person name="Wang G."/>
            <person name="Qu G."/>
            <person name="Chen S."/>
        </authorList>
    </citation>
    <scope>NUCLEOTIDE SEQUENCE</scope>
    <source>
        <strain evidence="2">SC-2020</strain>
    </source>
</reference>
<proteinExistence type="predicted"/>
<sequence>MVKDTEQESGNLEQVDKQSSIQVKKHTRNQSAQEKTTKVAAHPDENPEYLTYVTSY</sequence>
<feature type="compositionally biased region" description="Polar residues" evidence="1">
    <location>
        <begin position="8"/>
        <end position="22"/>
    </location>
</feature>
<evidence type="ECO:0000313" key="2">
    <source>
        <dbReference type="EMBL" id="KAJ6982747.1"/>
    </source>
</evidence>
<keyword evidence="3" id="KW-1185">Reference proteome</keyword>
<organism evidence="2 3">
    <name type="scientific">Populus alba x Populus x berolinensis</name>
    <dbReference type="NCBI Taxonomy" id="444605"/>
    <lineage>
        <taxon>Eukaryota</taxon>
        <taxon>Viridiplantae</taxon>
        <taxon>Streptophyta</taxon>
        <taxon>Embryophyta</taxon>
        <taxon>Tracheophyta</taxon>
        <taxon>Spermatophyta</taxon>
        <taxon>Magnoliopsida</taxon>
        <taxon>eudicotyledons</taxon>
        <taxon>Gunneridae</taxon>
        <taxon>Pentapetalae</taxon>
        <taxon>rosids</taxon>
        <taxon>fabids</taxon>
        <taxon>Malpighiales</taxon>
        <taxon>Salicaceae</taxon>
        <taxon>Saliceae</taxon>
        <taxon>Populus</taxon>
    </lineage>
</organism>
<dbReference type="Proteomes" id="UP001164929">
    <property type="component" value="Chromosome 10"/>
</dbReference>
<evidence type="ECO:0000256" key="1">
    <source>
        <dbReference type="SAM" id="MobiDB-lite"/>
    </source>
</evidence>
<accession>A0AAD6Q8G2</accession>
<dbReference type="EMBL" id="JAQIZT010000010">
    <property type="protein sequence ID" value="KAJ6982747.1"/>
    <property type="molecule type" value="Genomic_DNA"/>
</dbReference>
<evidence type="ECO:0000313" key="3">
    <source>
        <dbReference type="Proteomes" id="UP001164929"/>
    </source>
</evidence>
<dbReference type="AlphaFoldDB" id="A0AAD6Q8G2"/>